<evidence type="ECO:0000313" key="6">
    <source>
        <dbReference type="EnsemblFungi" id="EJT71585"/>
    </source>
</evidence>
<dbReference type="SMART" id="SM00360">
    <property type="entry name" value="RRM"/>
    <property type="match status" value="1"/>
</dbReference>
<reference evidence="6" key="5">
    <citation type="submission" date="2018-04" db="UniProtKB">
        <authorList>
            <consortium name="EnsemblFungi"/>
        </authorList>
    </citation>
    <scope>IDENTIFICATION</scope>
    <source>
        <strain evidence="6">R3-111a-1</strain>
    </source>
</reference>
<dbReference type="Pfam" id="PF00076">
    <property type="entry name" value="RRM_1"/>
    <property type="match status" value="1"/>
</dbReference>
<reference evidence="5" key="2">
    <citation type="submission" date="2010-07" db="EMBL/GenBank/DDBJ databases">
        <authorList>
            <consortium name="The Broad Institute Genome Sequencing Platform"/>
            <consortium name="Broad Institute Genome Sequencing Center for Infectious Disease"/>
            <person name="Ma L.-J."/>
            <person name="Dead R."/>
            <person name="Young S."/>
            <person name="Zeng Q."/>
            <person name="Koehrsen M."/>
            <person name="Alvarado L."/>
            <person name="Berlin A."/>
            <person name="Chapman S.B."/>
            <person name="Chen Z."/>
            <person name="Freedman E."/>
            <person name="Gellesch M."/>
            <person name="Goldberg J."/>
            <person name="Griggs A."/>
            <person name="Gujja S."/>
            <person name="Heilman E.R."/>
            <person name="Heiman D."/>
            <person name="Hepburn T."/>
            <person name="Howarth C."/>
            <person name="Jen D."/>
            <person name="Larson L."/>
            <person name="Mehta T."/>
            <person name="Neiman D."/>
            <person name="Pearson M."/>
            <person name="Roberts A."/>
            <person name="Saif S."/>
            <person name="Shea T."/>
            <person name="Shenoy N."/>
            <person name="Sisk P."/>
            <person name="Stolte C."/>
            <person name="Sykes S."/>
            <person name="Walk T."/>
            <person name="White J."/>
            <person name="Yandava C."/>
            <person name="Haas B."/>
            <person name="Nusbaum C."/>
            <person name="Birren B."/>
        </authorList>
    </citation>
    <scope>NUCLEOTIDE SEQUENCE</scope>
    <source>
        <strain evidence="5">R3-111a-1</strain>
    </source>
</reference>
<feature type="compositionally biased region" description="Polar residues" evidence="3">
    <location>
        <begin position="159"/>
        <end position="170"/>
    </location>
</feature>
<proteinExistence type="predicted"/>
<evidence type="ECO:0000313" key="5">
    <source>
        <dbReference type="EMBL" id="EJT71585.1"/>
    </source>
</evidence>
<dbReference type="RefSeq" id="XP_009226981.1">
    <property type="nucleotide sequence ID" value="XM_009228717.1"/>
</dbReference>
<feature type="compositionally biased region" description="Polar residues" evidence="3">
    <location>
        <begin position="14"/>
        <end position="30"/>
    </location>
</feature>
<dbReference type="GO" id="GO:0140746">
    <property type="term" value="P:siRNA catabolic process"/>
    <property type="evidence" value="ECO:0007669"/>
    <property type="project" value="EnsemblFungi"/>
</dbReference>
<dbReference type="AlphaFoldDB" id="J3PBG7"/>
<feature type="region of interest" description="Disordered" evidence="3">
    <location>
        <begin position="157"/>
        <end position="260"/>
    </location>
</feature>
<dbReference type="PROSITE" id="PS50102">
    <property type="entry name" value="RRM"/>
    <property type="match status" value="1"/>
</dbReference>
<dbReference type="GeneID" id="20351298"/>
<dbReference type="EMBL" id="GL385400">
    <property type="protein sequence ID" value="EJT71585.1"/>
    <property type="molecule type" value="Genomic_DNA"/>
</dbReference>
<dbReference type="GO" id="GO:0000791">
    <property type="term" value="C:euchromatin"/>
    <property type="evidence" value="ECO:0007669"/>
    <property type="project" value="EnsemblFungi"/>
</dbReference>
<dbReference type="Proteomes" id="UP000006039">
    <property type="component" value="Unassembled WGS sequence"/>
</dbReference>
<dbReference type="GO" id="GO:0005634">
    <property type="term" value="C:nucleus"/>
    <property type="evidence" value="ECO:0007669"/>
    <property type="project" value="EnsemblFungi"/>
</dbReference>
<evidence type="ECO:0000259" key="4">
    <source>
        <dbReference type="PROSITE" id="PS50102"/>
    </source>
</evidence>
<dbReference type="STRING" id="644352.J3PBG7"/>
<evidence type="ECO:0000256" key="1">
    <source>
        <dbReference type="ARBA" id="ARBA00022884"/>
    </source>
</evidence>
<feature type="compositionally biased region" description="Basic residues" evidence="3">
    <location>
        <begin position="206"/>
        <end position="215"/>
    </location>
</feature>
<feature type="region of interest" description="Disordered" evidence="3">
    <location>
        <begin position="1"/>
        <end position="73"/>
    </location>
</feature>
<accession>J3PBG7</accession>
<dbReference type="Gene3D" id="3.30.70.330">
    <property type="match status" value="1"/>
</dbReference>
<dbReference type="GO" id="GO:0003729">
    <property type="term" value="F:mRNA binding"/>
    <property type="evidence" value="ECO:0007669"/>
    <property type="project" value="TreeGrafter"/>
</dbReference>
<dbReference type="SUPFAM" id="SSF54928">
    <property type="entry name" value="RNA-binding domain, RBD"/>
    <property type="match status" value="1"/>
</dbReference>
<evidence type="ECO:0000256" key="2">
    <source>
        <dbReference type="PROSITE-ProRule" id="PRU00176"/>
    </source>
</evidence>
<feature type="compositionally biased region" description="Basic and acidic residues" evidence="3">
    <location>
        <begin position="1"/>
        <end position="11"/>
    </location>
</feature>
<dbReference type="GO" id="GO:0000775">
    <property type="term" value="C:chromosome, centromeric region"/>
    <property type="evidence" value="ECO:0007669"/>
    <property type="project" value="EnsemblFungi"/>
</dbReference>
<dbReference type="InterPro" id="IPR035979">
    <property type="entry name" value="RBD_domain_sf"/>
</dbReference>
<dbReference type="HOGENOM" id="CLU_052367_2_0_1"/>
<evidence type="ECO:0000313" key="7">
    <source>
        <dbReference type="Proteomes" id="UP000006039"/>
    </source>
</evidence>
<reference evidence="7" key="1">
    <citation type="submission" date="2010-07" db="EMBL/GenBank/DDBJ databases">
        <title>The genome sequence of Gaeumannomyces graminis var. tritici strain R3-111a-1.</title>
        <authorList>
            <consortium name="The Broad Institute Genome Sequencing Platform"/>
            <person name="Ma L.-J."/>
            <person name="Dead R."/>
            <person name="Young S."/>
            <person name="Zeng Q."/>
            <person name="Koehrsen M."/>
            <person name="Alvarado L."/>
            <person name="Berlin A."/>
            <person name="Chapman S.B."/>
            <person name="Chen Z."/>
            <person name="Freedman E."/>
            <person name="Gellesch M."/>
            <person name="Goldberg J."/>
            <person name="Griggs A."/>
            <person name="Gujja S."/>
            <person name="Heilman E.R."/>
            <person name="Heiman D."/>
            <person name="Hepburn T."/>
            <person name="Howarth C."/>
            <person name="Jen D."/>
            <person name="Larson L."/>
            <person name="Mehta T."/>
            <person name="Neiman D."/>
            <person name="Pearson M."/>
            <person name="Roberts A."/>
            <person name="Saif S."/>
            <person name="Shea T."/>
            <person name="Shenoy N."/>
            <person name="Sisk P."/>
            <person name="Stolte C."/>
            <person name="Sykes S."/>
            <person name="Walk T."/>
            <person name="White J."/>
            <person name="Yandava C."/>
            <person name="Haas B."/>
            <person name="Nusbaum C."/>
            <person name="Birren B."/>
        </authorList>
    </citation>
    <scope>NUCLEOTIDE SEQUENCE [LARGE SCALE GENOMIC DNA]</scope>
    <source>
        <strain evidence="7">R3-111a-1</strain>
    </source>
</reference>
<feature type="domain" description="RRM" evidence="4">
    <location>
        <begin position="71"/>
        <end position="149"/>
    </location>
</feature>
<feature type="compositionally biased region" description="Low complexity" evidence="3">
    <location>
        <begin position="237"/>
        <end position="253"/>
    </location>
</feature>
<dbReference type="PANTHER" id="PTHR19965">
    <property type="entry name" value="RNA AND EXPORT FACTOR BINDING PROTEIN"/>
    <property type="match status" value="1"/>
</dbReference>
<keyword evidence="7" id="KW-1185">Reference proteome</keyword>
<dbReference type="InterPro" id="IPR012677">
    <property type="entry name" value="Nucleotide-bd_a/b_plait_sf"/>
</dbReference>
<gene>
    <name evidence="6" type="primary">20351298</name>
    <name evidence="5" type="ORF">GGTG_10840</name>
</gene>
<sequence length="260" mass="26968">MSANKLDKSLDEILSNQRRTSSRKVSSARRSTGGRPATAAPVGGIQKNARPNRNAAAKPAPSKPTSAPGTSKIVVSNMPKDVTEAHIKEYFGKSIGTVKKVEISYGPGGVSRGIATIIFAQADAASKAFQELNGILIDQRPIKVEVVVSTADQIPAPRTLSQRITHNQPKAQPKSAASDKRGAKTGANGAAADGAKGTKKAAANPRRAKNARPTKKTAEELDSEMADYFQGGESNGAEGTNTAAPVAAANGDAAMEEDIL</sequence>
<protein>
    <recommendedName>
        <fullName evidence="4">RRM domain-containing protein</fullName>
    </recommendedName>
</protein>
<reference evidence="5" key="3">
    <citation type="submission" date="2010-09" db="EMBL/GenBank/DDBJ databases">
        <title>Annotation of Gaeumannomyces graminis var. tritici R3-111a-1.</title>
        <authorList>
            <consortium name="The Broad Institute Genome Sequencing Platform"/>
            <person name="Ma L.-J."/>
            <person name="Dead R."/>
            <person name="Young S.K."/>
            <person name="Zeng Q."/>
            <person name="Gargeya S."/>
            <person name="Fitzgerald M."/>
            <person name="Haas B."/>
            <person name="Abouelleil A."/>
            <person name="Alvarado L."/>
            <person name="Arachchi H.M."/>
            <person name="Berlin A."/>
            <person name="Brown A."/>
            <person name="Chapman S.B."/>
            <person name="Chen Z."/>
            <person name="Dunbar C."/>
            <person name="Freedman E."/>
            <person name="Gearin G."/>
            <person name="Gellesch M."/>
            <person name="Goldberg J."/>
            <person name="Griggs A."/>
            <person name="Gujja S."/>
            <person name="Heiman D."/>
            <person name="Howarth C."/>
            <person name="Larson L."/>
            <person name="Lui A."/>
            <person name="MacDonald P.J.P."/>
            <person name="Mehta T."/>
            <person name="Montmayeur A."/>
            <person name="Murphy C."/>
            <person name="Neiman D."/>
            <person name="Pearson M."/>
            <person name="Priest M."/>
            <person name="Roberts A."/>
            <person name="Saif S."/>
            <person name="Shea T."/>
            <person name="Shenoy N."/>
            <person name="Sisk P."/>
            <person name="Stolte C."/>
            <person name="Sykes S."/>
            <person name="Yandava C."/>
            <person name="Wortman J."/>
            <person name="Nusbaum C."/>
            <person name="Birren B."/>
        </authorList>
    </citation>
    <scope>NUCLEOTIDE SEQUENCE</scope>
    <source>
        <strain evidence="5">R3-111a-1</strain>
    </source>
</reference>
<dbReference type="OrthoDB" id="346839at2759"/>
<feature type="compositionally biased region" description="Low complexity" evidence="3">
    <location>
        <begin position="184"/>
        <end position="205"/>
    </location>
</feature>
<dbReference type="InterPro" id="IPR000504">
    <property type="entry name" value="RRM_dom"/>
</dbReference>
<dbReference type="EnsemblFungi" id="EJT71585">
    <property type="protein sequence ID" value="EJT71585"/>
    <property type="gene ID" value="GGTG_10840"/>
</dbReference>
<dbReference type="eggNOG" id="KOG0533">
    <property type="taxonomic scope" value="Eukaryota"/>
</dbReference>
<name>J3PBG7_GAET3</name>
<evidence type="ECO:0000256" key="3">
    <source>
        <dbReference type="SAM" id="MobiDB-lite"/>
    </source>
</evidence>
<reference evidence="6" key="4">
    <citation type="journal article" date="2015" name="G3 (Bethesda)">
        <title>Genome sequences of three phytopathogenic species of the Magnaporthaceae family of fungi.</title>
        <authorList>
            <person name="Okagaki L.H."/>
            <person name="Nunes C.C."/>
            <person name="Sailsbery J."/>
            <person name="Clay B."/>
            <person name="Brown D."/>
            <person name="John T."/>
            <person name="Oh Y."/>
            <person name="Young N."/>
            <person name="Fitzgerald M."/>
            <person name="Haas B.J."/>
            <person name="Zeng Q."/>
            <person name="Young S."/>
            <person name="Adiconis X."/>
            <person name="Fan L."/>
            <person name="Levin J.Z."/>
            <person name="Mitchell T.K."/>
            <person name="Okubara P.A."/>
            <person name="Farman M.L."/>
            <person name="Kohn L.M."/>
            <person name="Birren B."/>
            <person name="Ma L.-J."/>
            <person name="Dean R.A."/>
        </authorList>
    </citation>
    <scope>NUCLEOTIDE SEQUENCE</scope>
    <source>
        <strain evidence="6">R3-111a-1</strain>
    </source>
</reference>
<organism evidence="5">
    <name type="scientific">Gaeumannomyces tritici (strain R3-111a-1)</name>
    <name type="common">Wheat and barley take-all root rot fungus</name>
    <name type="synonym">Gaeumannomyces graminis var. tritici</name>
    <dbReference type="NCBI Taxonomy" id="644352"/>
    <lineage>
        <taxon>Eukaryota</taxon>
        <taxon>Fungi</taxon>
        <taxon>Dikarya</taxon>
        <taxon>Ascomycota</taxon>
        <taxon>Pezizomycotina</taxon>
        <taxon>Sordariomycetes</taxon>
        <taxon>Sordariomycetidae</taxon>
        <taxon>Magnaporthales</taxon>
        <taxon>Magnaporthaceae</taxon>
        <taxon>Gaeumannomyces</taxon>
    </lineage>
</organism>
<dbReference type="PANTHER" id="PTHR19965:SF35">
    <property type="entry name" value="RNA ANNEALING PROTEIN YRA1"/>
    <property type="match status" value="1"/>
</dbReference>
<keyword evidence="1 2" id="KW-0694">RNA-binding</keyword>
<dbReference type="GO" id="GO:0071040">
    <property type="term" value="P:nuclear polyadenylation-dependent antisense transcript catabolic process"/>
    <property type="evidence" value="ECO:0007669"/>
    <property type="project" value="EnsemblFungi"/>
</dbReference>
<dbReference type="FunCoup" id="J3PBG7">
    <property type="interactions" value="991"/>
</dbReference>
<feature type="compositionally biased region" description="Low complexity" evidence="3">
    <location>
        <begin position="47"/>
        <end position="68"/>
    </location>
</feature>
<dbReference type="InterPro" id="IPR051229">
    <property type="entry name" value="ALYREF_mRNA_export"/>
</dbReference>
<dbReference type="VEuPathDB" id="FungiDB:GGTG_10840"/>